<evidence type="ECO:0000256" key="3">
    <source>
        <dbReference type="ARBA" id="ARBA00022618"/>
    </source>
</evidence>
<evidence type="ECO:0000256" key="4">
    <source>
        <dbReference type="ARBA" id="ARBA00022692"/>
    </source>
</evidence>
<dbReference type="Gene3D" id="3.10.20.310">
    <property type="entry name" value="membrane protein fhac"/>
    <property type="match status" value="1"/>
</dbReference>
<evidence type="ECO:0000256" key="6">
    <source>
        <dbReference type="ARBA" id="ARBA00023136"/>
    </source>
</evidence>
<organism evidence="10 11">
    <name type="scientific">Paenibacillus silvae</name>
    <dbReference type="NCBI Taxonomy" id="1325358"/>
    <lineage>
        <taxon>Bacteria</taxon>
        <taxon>Bacillati</taxon>
        <taxon>Bacillota</taxon>
        <taxon>Bacilli</taxon>
        <taxon>Bacillales</taxon>
        <taxon>Paenibacillaceae</taxon>
        <taxon>Paenibacillus</taxon>
    </lineage>
</organism>
<dbReference type="EMBL" id="BMFU01000001">
    <property type="protein sequence ID" value="GGH44729.1"/>
    <property type="molecule type" value="Genomic_DNA"/>
</dbReference>
<dbReference type="Pfam" id="PF08478">
    <property type="entry name" value="POTRA_1"/>
    <property type="match status" value="1"/>
</dbReference>
<comment type="subcellular location">
    <subcellularLocation>
        <location evidence="8">Cell membrane</location>
        <topology evidence="8">Single-pass type II membrane protein</topology>
    </subcellularLocation>
    <subcellularLocation>
        <location evidence="1">Membrane</location>
    </subcellularLocation>
    <text evidence="8">Localizes to the division septum.</text>
</comment>
<evidence type="ECO:0000256" key="7">
    <source>
        <dbReference type="ARBA" id="ARBA00023306"/>
    </source>
</evidence>
<protein>
    <recommendedName>
        <fullName evidence="8">Cell division protein DivIB</fullName>
    </recommendedName>
</protein>
<keyword evidence="3 8" id="KW-0132">Cell division</keyword>
<dbReference type="Proteomes" id="UP000652153">
    <property type="component" value="Unassembled WGS sequence"/>
</dbReference>
<gene>
    <name evidence="8" type="primary">divIB</name>
    <name evidence="10" type="ORF">GCM10008014_06340</name>
</gene>
<dbReference type="InterPro" id="IPR034746">
    <property type="entry name" value="POTRA"/>
</dbReference>
<feature type="domain" description="POTRA" evidence="9">
    <location>
        <begin position="49"/>
        <end position="117"/>
    </location>
</feature>
<comment type="function">
    <text evidence="8">Cell division protein that may be involved in stabilizing or promoting the assembly of the division complex.</text>
</comment>
<dbReference type="InterPro" id="IPR013685">
    <property type="entry name" value="POTRA_FtsQ_type"/>
</dbReference>
<dbReference type="PANTHER" id="PTHR37820:SF1">
    <property type="entry name" value="CELL DIVISION PROTEIN FTSQ"/>
    <property type="match status" value="1"/>
</dbReference>
<comment type="caution">
    <text evidence="10">The sequence shown here is derived from an EMBL/GenBank/DDBJ whole genome shotgun (WGS) entry which is preliminary data.</text>
</comment>
<dbReference type="Gene3D" id="3.40.50.10960">
    <property type="match status" value="1"/>
</dbReference>
<dbReference type="InterPro" id="IPR026580">
    <property type="entry name" value="DivIB"/>
</dbReference>
<keyword evidence="4 8" id="KW-0812">Transmembrane</keyword>
<accession>A0ABQ1Z1H8</accession>
<evidence type="ECO:0000256" key="8">
    <source>
        <dbReference type="HAMAP-Rule" id="MF_00912"/>
    </source>
</evidence>
<proteinExistence type="inferred from homology"/>
<evidence type="ECO:0000313" key="11">
    <source>
        <dbReference type="Proteomes" id="UP000652153"/>
    </source>
</evidence>
<keyword evidence="11" id="KW-1185">Reference proteome</keyword>
<keyword evidence="2 8" id="KW-1003">Cell membrane</keyword>
<keyword evidence="7 8" id="KW-0131">Cell cycle</keyword>
<dbReference type="InterPro" id="IPR050487">
    <property type="entry name" value="FtsQ_DivIB"/>
</dbReference>
<evidence type="ECO:0000256" key="5">
    <source>
        <dbReference type="ARBA" id="ARBA00022989"/>
    </source>
</evidence>
<dbReference type="PROSITE" id="PS51779">
    <property type="entry name" value="POTRA"/>
    <property type="match status" value="1"/>
</dbReference>
<comment type="similarity">
    <text evidence="8">Belongs to the FtsQ/DivIB family. DivIB subfamily.</text>
</comment>
<evidence type="ECO:0000256" key="2">
    <source>
        <dbReference type="ARBA" id="ARBA00022475"/>
    </source>
</evidence>
<dbReference type="PANTHER" id="PTHR37820">
    <property type="entry name" value="CELL DIVISION PROTEIN DIVIB"/>
    <property type="match status" value="1"/>
</dbReference>
<dbReference type="HAMAP" id="MF_00912">
    <property type="entry name" value="DivIB"/>
    <property type="match status" value="1"/>
</dbReference>
<evidence type="ECO:0000256" key="1">
    <source>
        <dbReference type="ARBA" id="ARBA00004370"/>
    </source>
</evidence>
<keyword evidence="5 8" id="KW-1133">Transmembrane helix</keyword>
<reference evidence="11" key="1">
    <citation type="journal article" date="2019" name="Int. J. Syst. Evol. Microbiol.">
        <title>The Global Catalogue of Microorganisms (GCM) 10K type strain sequencing project: providing services to taxonomists for standard genome sequencing and annotation.</title>
        <authorList>
            <consortium name="The Broad Institute Genomics Platform"/>
            <consortium name="The Broad Institute Genome Sequencing Center for Infectious Disease"/>
            <person name="Wu L."/>
            <person name="Ma J."/>
        </authorList>
    </citation>
    <scope>NUCLEOTIDE SEQUENCE [LARGE SCALE GENOMIC DNA]</scope>
    <source>
        <strain evidence="11">CGMCC 1.12770</strain>
    </source>
</reference>
<evidence type="ECO:0000259" key="9">
    <source>
        <dbReference type="PROSITE" id="PS51779"/>
    </source>
</evidence>
<keyword evidence="6 8" id="KW-0472">Membrane</keyword>
<sequence length="260" mass="28747">MWSVIMPKSQIPVLKENRPKRNTSRKVVVILLLLFIVLLAVLFFRSSMSRISAIEITGNVYTATSELLDKSGLKEGDQFFGTTASEIIERLKTIKAVSTVTVDKQFPGTIHIKVQEYPTVAYELDSSGALKAILSSGTSLNVPPTIGVAVEKPILTQWKPNDPLKAKLSQALAQIPNELTTDISEIIPNPTPSFPDQIRMYTKSQFEVITTISLLTDKVEYLNQVIETERPGKITMLEADTYVPFIPDDGENDAEPGTKP</sequence>
<name>A0ABQ1Z1H8_9BACL</name>
<evidence type="ECO:0000313" key="10">
    <source>
        <dbReference type="EMBL" id="GGH44729.1"/>
    </source>
</evidence>